<gene>
    <name evidence="7" type="ORF">RUM43_013231</name>
</gene>
<dbReference type="PANTHER" id="PTHR12563:SF23">
    <property type="entry name" value="BCDNA.GH07066"/>
    <property type="match status" value="1"/>
</dbReference>
<dbReference type="InterPro" id="IPR022284">
    <property type="entry name" value="GPAT/DHAPAT"/>
</dbReference>
<keyword evidence="5" id="KW-0012">Acyltransferase</keyword>
<dbReference type="SUPFAM" id="SSF69593">
    <property type="entry name" value="Glycerol-3-phosphate (1)-acyltransferase"/>
    <property type="match status" value="1"/>
</dbReference>
<dbReference type="Pfam" id="PF01553">
    <property type="entry name" value="Acyltransferase"/>
    <property type="match status" value="1"/>
</dbReference>
<dbReference type="GO" id="GO:0031966">
    <property type="term" value="C:mitochondrial membrane"/>
    <property type="evidence" value="ECO:0007669"/>
    <property type="project" value="TreeGrafter"/>
</dbReference>
<dbReference type="InterPro" id="IPR041728">
    <property type="entry name" value="GPAT/DHAPAT_LPLAT"/>
</dbReference>
<keyword evidence="4" id="KW-0472">Membrane</keyword>
<name>A0AAN8P6H0_POLSC</name>
<dbReference type="GO" id="GO:0019432">
    <property type="term" value="P:triglyceride biosynthetic process"/>
    <property type="evidence" value="ECO:0007669"/>
    <property type="project" value="TreeGrafter"/>
</dbReference>
<dbReference type="Pfam" id="PF19277">
    <property type="entry name" value="GPAT_C"/>
    <property type="match status" value="1"/>
</dbReference>
<evidence type="ECO:0000313" key="7">
    <source>
        <dbReference type="EMBL" id="KAK6618840.1"/>
    </source>
</evidence>
<evidence type="ECO:0000256" key="5">
    <source>
        <dbReference type="ARBA" id="ARBA00023315"/>
    </source>
</evidence>
<keyword evidence="3" id="KW-0808">Transferase</keyword>
<dbReference type="PANTHER" id="PTHR12563">
    <property type="entry name" value="GLYCEROL-3-PHOSPHATE ACYLTRANSFERASE"/>
    <property type="match status" value="1"/>
</dbReference>
<comment type="caution">
    <text evidence="7">The sequence shown here is derived from an EMBL/GenBank/DDBJ whole genome shotgun (WGS) entry which is preliminary data.</text>
</comment>
<dbReference type="SMART" id="SM00563">
    <property type="entry name" value="PlsC"/>
    <property type="match status" value="1"/>
</dbReference>
<sequence>MSGVFELVILALVLYFFFNGRAFTMVDVLSARMQAMYTSWDQGSNTPRTNRVSPTTLRRLGPAERREKFRALSVDDLQQYKDRELFRTKEAPWSVGFPSRPSRPSTGLACKACTPNSKDFSMDCRTNKNMQVQNILKTETEKSDCFLTRTFCHIVHIWRFKKFDFPQVYYNVFSSSILKGAIDETTRDLVQKSIKEGNSQVTNKEELVKQIFKAQEERVKRILIIMRSTLSDVLLRITTWVVYKLFPRFVKSVCLHPSQLEMIQKAAKTNLPLIFVPLHRSHLDYILITFVLQNIRVKSPLVAAGNNLRIPVFGWLLRGLGAFFIKRRIDPADGKKDTIYRAVLHTYMTECLRAGHNIEFYIEGGRTRTGKPCMPKGGLLSVIVGAYMDGTIEDALIVPMSINYDKLVDGNFISELLGHPKKMETFSAALSAVWTTLNSNYGSIRIDFSQPFSLREIVKSLQNRSNRLSQTDIVCGRDSDSVKKNGLQKHFRSMPSTTSLYGTDVVDESHRTLVDKIGRHVIYDSFKACAVMATNSVAFLLLHKFRDGVTLKELVASLDQLRKQLASDNRDVGFTGESENVVEYAIQLLGPDFVKREKRKSVENNSEVTELIFPVVDLPNVINLSYYSNTVVSHFVNEGVVATAICCSIDCESNKYTVSLDEIIRKSLELCEIFQFEFIFAKPCESLEHVITETVDKLICMNILSTQEIANLEYEDWSQKVARTFDDSEDDEFYQYTPSPSYLISTEKEDEKKLEMFHTILRPLVDAYMATAMCLHILIGREMSEKEFLQEVLAEIRNQLENGSSYYGECSSVDLIRNALKLFKKWGVTELYSQDSVRLVSLTDVYNHEDDLQSIISRIGQFKFLKGSTVNEL</sequence>
<evidence type="ECO:0000256" key="3">
    <source>
        <dbReference type="ARBA" id="ARBA00022679"/>
    </source>
</evidence>
<evidence type="ECO:0000256" key="1">
    <source>
        <dbReference type="ARBA" id="ARBA00004370"/>
    </source>
</evidence>
<evidence type="ECO:0000259" key="6">
    <source>
        <dbReference type="SMART" id="SM00563"/>
    </source>
</evidence>
<proteinExistence type="inferred from homology"/>
<dbReference type="Proteomes" id="UP001372834">
    <property type="component" value="Unassembled WGS sequence"/>
</dbReference>
<dbReference type="InterPro" id="IPR045520">
    <property type="entry name" value="GPAT/DHAPAT_C"/>
</dbReference>
<comment type="similarity">
    <text evidence="2">Belongs to the GPAT/DAPAT family.</text>
</comment>
<comment type="subcellular location">
    <subcellularLocation>
        <location evidence="1">Membrane</location>
    </subcellularLocation>
</comment>
<dbReference type="EMBL" id="JAWJWE010000041">
    <property type="protein sequence ID" value="KAK6618840.1"/>
    <property type="molecule type" value="Genomic_DNA"/>
</dbReference>
<dbReference type="CDD" id="cd07993">
    <property type="entry name" value="LPLAT_DHAPAT-like"/>
    <property type="match status" value="1"/>
</dbReference>
<evidence type="ECO:0000313" key="8">
    <source>
        <dbReference type="Proteomes" id="UP001372834"/>
    </source>
</evidence>
<dbReference type="InterPro" id="IPR002123">
    <property type="entry name" value="Plipid/glycerol_acylTrfase"/>
</dbReference>
<feature type="domain" description="Phospholipid/glycerol acyltransferase" evidence="6">
    <location>
        <begin position="273"/>
        <end position="405"/>
    </location>
</feature>
<dbReference type="GO" id="GO:0006072">
    <property type="term" value="P:glycerol-3-phosphate metabolic process"/>
    <property type="evidence" value="ECO:0007669"/>
    <property type="project" value="TreeGrafter"/>
</dbReference>
<evidence type="ECO:0000256" key="2">
    <source>
        <dbReference type="ARBA" id="ARBA00007937"/>
    </source>
</evidence>
<evidence type="ECO:0000256" key="4">
    <source>
        <dbReference type="ARBA" id="ARBA00023136"/>
    </source>
</evidence>
<protein>
    <recommendedName>
        <fullName evidence="6">Phospholipid/glycerol acyltransferase domain-containing protein</fullName>
    </recommendedName>
</protein>
<dbReference type="AlphaFoldDB" id="A0AAN8P6H0"/>
<dbReference type="GO" id="GO:0006631">
    <property type="term" value="P:fatty acid metabolic process"/>
    <property type="evidence" value="ECO:0007669"/>
    <property type="project" value="TreeGrafter"/>
</dbReference>
<dbReference type="GO" id="GO:0004366">
    <property type="term" value="F:glycerol-3-phosphate O-acyltransferase activity"/>
    <property type="evidence" value="ECO:0007669"/>
    <property type="project" value="TreeGrafter"/>
</dbReference>
<organism evidence="7 8">
    <name type="scientific">Polyplax serrata</name>
    <name type="common">Common mouse louse</name>
    <dbReference type="NCBI Taxonomy" id="468196"/>
    <lineage>
        <taxon>Eukaryota</taxon>
        <taxon>Metazoa</taxon>
        <taxon>Ecdysozoa</taxon>
        <taxon>Arthropoda</taxon>
        <taxon>Hexapoda</taxon>
        <taxon>Insecta</taxon>
        <taxon>Pterygota</taxon>
        <taxon>Neoptera</taxon>
        <taxon>Paraneoptera</taxon>
        <taxon>Psocodea</taxon>
        <taxon>Troctomorpha</taxon>
        <taxon>Phthiraptera</taxon>
        <taxon>Anoplura</taxon>
        <taxon>Polyplacidae</taxon>
        <taxon>Polyplax</taxon>
    </lineage>
</organism>
<accession>A0AAN8P6H0</accession>
<dbReference type="GO" id="GO:0008654">
    <property type="term" value="P:phospholipid biosynthetic process"/>
    <property type="evidence" value="ECO:0007669"/>
    <property type="project" value="TreeGrafter"/>
</dbReference>
<reference evidence="7 8" key="1">
    <citation type="submission" date="2023-10" db="EMBL/GenBank/DDBJ databases">
        <title>Genomes of two closely related lineages of the louse Polyplax serrata with different host specificities.</title>
        <authorList>
            <person name="Martinu J."/>
            <person name="Tarabai H."/>
            <person name="Stefka J."/>
            <person name="Hypsa V."/>
        </authorList>
    </citation>
    <scope>NUCLEOTIDE SEQUENCE [LARGE SCALE GENOMIC DNA]</scope>
    <source>
        <strain evidence="7">HR10_N</strain>
    </source>
</reference>